<evidence type="ECO:0000256" key="1">
    <source>
        <dbReference type="SAM" id="MobiDB-lite"/>
    </source>
</evidence>
<proteinExistence type="predicted"/>
<gene>
    <name evidence="2" type="ORF">L203_105555</name>
</gene>
<feature type="region of interest" description="Disordered" evidence="1">
    <location>
        <begin position="290"/>
        <end position="321"/>
    </location>
</feature>
<name>A0AAJ8JXT1_9TREE</name>
<organism evidence="2 3">
    <name type="scientific">Cryptococcus depauperatus CBS 7841</name>
    <dbReference type="NCBI Taxonomy" id="1295531"/>
    <lineage>
        <taxon>Eukaryota</taxon>
        <taxon>Fungi</taxon>
        <taxon>Dikarya</taxon>
        <taxon>Basidiomycota</taxon>
        <taxon>Agaricomycotina</taxon>
        <taxon>Tremellomycetes</taxon>
        <taxon>Tremellales</taxon>
        <taxon>Cryptococcaceae</taxon>
        <taxon>Cryptococcus</taxon>
    </lineage>
</organism>
<accession>A0AAJ8JXT1</accession>
<dbReference type="RefSeq" id="XP_066071019.1">
    <property type="nucleotide sequence ID" value="XM_066214922.1"/>
</dbReference>
<dbReference type="GeneID" id="91089764"/>
<dbReference type="Proteomes" id="UP000094043">
    <property type="component" value="Chromosome 7"/>
</dbReference>
<feature type="region of interest" description="Disordered" evidence="1">
    <location>
        <begin position="114"/>
        <end position="231"/>
    </location>
</feature>
<sequence length="457" mass="51641">MIHPGHGHHFYQEQSPSYFRPHQILPEPSSPMFIPRNDLDPPISICRRLSSPPRLVPYTEQNDQQSIPPFHLPSPLYHAQLWHDKDDKKVRMQASAAKYKQTIFSYETRRIQLRNNPYSSGRPDSCSRGQAVHHRPSKPTQTLSGFAPNHCPSSYDPHMSSPRPTSHSPYMSPYQIGSSRSSRSPAARAHHSSVSQSRSLSPSHLGPPTFSRPISPTLPDQTMESPNTHTHTNFFLPSLSFSLPGSPTDASESLQLILANHREGQDQHGDIWDGDVGCEQWEHRDRNHCLMPSAKPRNQRSMTLSNVSQTPSTTESLAPQSPRSKFRFLRNLLFSPTLPLISTAATNSASSLAPVLVSGSYQTATNDLDIPASSLGNMNVFDVEKVYKSIREMKGVVRFDELEGVSCHNLPEEEEKEKEEEEEEKERMRLENCDVKGHGRQQPRDRPNANRRITFPW</sequence>
<feature type="compositionally biased region" description="Low complexity" evidence="1">
    <location>
        <begin position="178"/>
        <end position="204"/>
    </location>
</feature>
<feature type="region of interest" description="Disordered" evidence="1">
    <location>
        <begin position="409"/>
        <end position="457"/>
    </location>
</feature>
<feature type="compositionally biased region" description="Polar residues" evidence="1">
    <location>
        <begin position="299"/>
        <end position="321"/>
    </location>
</feature>
<reference evidence="2" key="1">
    <citation type="submission" date="2016-06" db="EMBL/GenBank/DDBJ databases">
        <authorList>
            <person name="Cuomo C."/>
            <person name="Litvintseva A."/>
            <person name="Heitman J."/>
            <person name="Chen Y."/>
            <person name="Sun S."/>
            <person name="Springer D."/>
            <person name="Dromer F."/>
            <person name="Young S."/>
            <person name="Zeng Q."/>
            <person name="Chapman S."/>
            <person name="Gujja S."/>
            <person name="Saif S."/>
            <person name="Birren B."/>
        </authorList>
    </citation>
    <scope>NUCLEOTIDE SEQUENCE</scope>
    <source>
        <strain evidence="2">CBS 7841</strain>
    </source>
</reference>
<dbReference type="KEGG" id="cdep:91089764"/>
<reference evidence="2" key="2">
    <citation type="journal article" date="2022" name="Elife">
        <title>Obligate sexual reproduction of a homothallic fungus closely related to the Cryptococcus pathogenic species complex.</title>
        <authorList>
            <person name="Passer A.R."/>
            <person name="Clancey S.A."/>
            <person name="Shea T."/>
            <person name="David-Palma M."/>
            <person name="Averette A.F."/>
            <person name="Boekhout T."/>
            <person name="Porcel B.M."/>
            <person name="Nowrousian M."/>
            <person name="Cuomo C.A."/>
            <person name="Sun S."/>
            <person name="Heitman J."/>
            <person name="Coelho M.A."/>
        </authorList>
    </citation>
    <scope>NUCLEOTIDE SEQUENCE</scope>
    <source>
        <strain evidence="2">CBS 7841</strain>
    </source>
</reference>
<protein>
    <submittedName>
        <fullName evidence="2">Uncharacterized protein</fullName>
    </submittedName>
</protein>
<dbReference type="AlphaFoldDB" id="A0AAJ8JXT1"/>
<dbReference type="EMBL" id="CP143790">
    <property type="protein sequence ID" value="WVN90319.1"/>
    <property type="molecule type" value="Genomic_DNA"/>
</dbReference>
<feature type="compositionally biased region" description="Acidic residues" evidence="1">
    <location>
        <begin position="412"/>
        <end position="424"/>
    </location>
</feature>
<feature type="compositionally biased region" description="Basic and acidic residues" evidence="1">
    <location>
        <begin position="425"/>
        <end position="448"/>
    </location>
</feature>
<evidence type="ECO:0000313" key="2">
    <source>
        <dbReference type="EMBL" id="WVN90319.1"/>
    </source>
</evidence>
<evidence type="ECO:0000313" key="3">
    <source>
        <dbReference type="Proteomes" id="UP000094043"/>
    </source>
</evidence>
<keyword evidence="3" id="KW-1185">Reference proteome</keyword>
<reference evidence="2" key="3">
    <citation type="submission" date="2024-01" db="EMBL/GenBank/DDBJ databases">
        <authorList>
            <person name="Coelho M.A."/>
            <person name="David-Palma M."/>
            <person name="Shea T."/>
            <person name="Sun S."/>
            <person name="Cuomo C.A."/>
            <person name="Heitman J."/>
        </authorList>
    </citation>
    <scope>NUCLEOTIDE SEQUENCE</scope>
    <source>
        <strain evidence="2">CBS 7841</strain>
    </source>
</reference>
<feature type="compositionally biased region" description="Polar residues" evidence="1">
    <location>
        <begin position="212"/>
        <end position="231"/>
    </location>
</feature>